<accession>A0A1H7ZXD9</accession>
<feature type="active site" description="Proton acceptor" evidence="1">
    <location>
        <position position="23"/>
    </location>
</feature>
<reference evidence="3" key="2">
    <citation type="submission" date="2016-10" db="EMBL/GenBank/DDBJ databases">
        <authorList>
            <person name="de Groot N.N."/>
        </authorList>
    </citation>
    <scope>NUCLEOTIDE SEQUENCE [LARGE SCALE GENOMIC DNA]</scope>
    <source>
        <strain evidence="3">DSM 24204</strain>
    </source>
</reference>
<dbReference type="AlphaFoldDB" id="A0A1H7ZXD9"/>
<sequence>MTRINLIPPKELCDQHLLAEFRELTRIPNAVAKEKYNLVGMPEDYKLGTGHVRFFFNKLTFLKKRYQDLYEECKARNFNVTYIWPENLPDDESLWLDYIPTVNAIAVNRARILERMPTKPRFTARIELQKITKI</sequence>
<evidence type="ECO:0000313" key="5">
    <source>
        <dbReference type="Proteomes" id="UP001224812"/>
    </source>
</evidence>
<dbReference type="Pfam" id="PF03013">
    <property type="entry name" value="Pyr_excise"/>
    <property type="match status" value="1"/>
</dbReference>
<dbReference type="Proteomes" id="UP000198883">
    <property type="component" value="Unassembled WGS sequence"/>
</dbReference>
<evidence type="ECO:0000313" key="3">
    <source>
        <dbReference type="EMBL" id="SEM62971.1"/>
    </source>
</evidence>
<evidence type="ECO:0000313" key="2">
    <source>
        <dbReference type="EMBL" id="MDP8086362.1"/>
    </source>
</evidence>
<reference evidence="4" key="1">
    <citation type="submission" date="2016-10" db="EMBL/GenBank/DDBJ databases">
        <authorList>
            <person name="Varghese N."/>
            <person name="Submissions S."/>
        </authorList>
    </citation>
    <scope>NUCLEOTIDE SEQUENCE [LARGE SCALE GENOMIC DNA]</scope>
    <source>
        <strain evidence="4">DSM 24204</strain>
    </source>
</reference>
<dbReference type="EMBL" id="FOBN01000032">
    <property type="protein sequence ID" value="SEM62971.1"/>
    <property type="molecule type" value="Genomic_DNA"/>
</dbReference>
<dbReference type="OrthoDB" id="7861056at2"/>
<evidence type="ECO:0000256" key="1">
    <source>
        <dbReference type="PIRSR" id="PIRSR001000-1"/>
    </source>
</evidence>
<evidence type="ECO:0000313" key="4">
    <source>
        <dbReference type="Proteomes" id="UP000198883"/>
    </source>
</evidence>
<reference evidence="2 5" key="3">
    <citation type="journal article" date="2023" name="Front. Microbiol.">
        <title>Phylogeography and host specificity of Pasteurellaceae pathogenic to sea-farmed fish in the north-east Atlantic.</title>
        <authorList>
            <person name="Gulla S."/>
            <person name="Colquhoun D.J."/>
            <person name="Olsen A.B."/>
            <person name="Spilsberg B."/>
            <person name="Lagesen K."/>
            <person name="Aakesson C.P."/>
            <person name="Strom S."/>
            <person name="Manji F."/>
            <person name="Birkbeck T.H."/>
            <person name="Nilsen H.K."/>
        </authorList>
    </citation>
    <scope>NUCLEOTIDE SEQUENCE [LARGE SCALE GENOMIC DNA]</scope>
    <source>
        <strain evidence="2 5">VIO11850</strain>
    </source>
</reference>
<dbReference type="InterPro" id="IPR024796">
    <property type="entry name" value="T4_endonuc_V"/>
</dbReference>
<protein>
    <submittedName>
        <fullName evidence="2 3">Pyrimidine dimer DNA glycosylase</fullName>
    </submittedName>
</protein>
<dbReference type="SUPFAM" id="SSF47077">
    <property type="entry name" value="T4 endonuclease V"/>
    <property type="match status" value="1"/>
</dbReference>
<gene>
    <name evidence="2" type="ORF">QJT92_10575</name>
    <name evidence="3" type="ORF">SAMN05444853_1329</name>
</gene>
<keyword evidence="5" id="KW-1185">Reference proteome</keyword>
<dbReference type="RefSeq" id="WP_090923264.1">
    <property type="nucleotide sequence ID" value="NZ_FOBN01000032.1"/>
</dbReference>
<dbReference type="Gene3D" id="1.10.440.10">
    <property type="entry name" value="T4 endonuclease V"/>
    <property type="match status" value="1"/>
</dbReference>
<dbReference type="EMBL" id="JASAVS010000033">
    <property type="protein sequence ID" value="MDP8086362.1"/>
    <property type="molecule type" value="Genomic_DNA"/>
</dbReference>
<dbReference type="PIRSF" id="PIRSF001000">
    <property type="entry name" value="PDG_ENDV"/>
    <property type="match status" value="1"/>
</dbReference>
<dbReference type="STRING" id="97481.SAMN05444853_1329"/>
<dbReference type="Proteomes" id="UP001224812">
    <property type="component" value="Unassembled WGS sequence"/>
</dbReference>
<name>A0A1H7ZXD9_9PAST</name>
<organism evidence="3 4">
    <name type="scientific">Phocoenobacter skyensis</name>
    <dbReference type="NCBI Taxonomy" id="97481"/>
    <lineage>
        <taxon>Bacteria</taxon>
        <taxon>Pseudomonadati</taxon>
        <taxon>Pseudomonadota</taxon>
        <taxon>Gammaproteobacteria</taxon>
        <taxon>Pasteurellales</taxon>
        <taxon>Pasteurellaceae</taxon>
        <taxon>Phocoenobacter</taxon>
    </lineage>
</organism>
<dbReference type="InterPro" id="IPR004260">
    <property type="entry name" value="Pyr-dimer_DNA_glycosylase"/>
</dbReference>
<proteinExistence type="predicted"/>